<keyword evidence="3" id="KW-1185">Reference proteome</keyword>
<dbReference type="Pfam" id="PF00535">
    <property type="entry name" value="Glycos_transf_2"/>
    <property type="match status" value="1"/>
</dbReference>
<keyword evidence="2" id="KW-0808">Transferase</keyword>
<dbReference type="PANTHER" id="PTHR22916">
    <property type="entry name" value="GLYCOSYLTRANSFERASE"/>
    <property type="match status" value="1"/>
</dbReference>
<evidence type="ECO:0000313" key="2">
    <source>
        <dbReference type="EMBL" id="SDY34963.1"/>
    </source>
</evidence>
<dbReference type="EMBL" id="FNOW01000052">
    <property type="protein sequence ID" value="SDY34963.1"/>
    <property type="molecule type" value="Genomic_DNA"/>
</dbReference>
<dbReference type="AlphaFoldDB" id="A0A1H3J4P7"/>
<dbReference type="PANTHER" id="PTHR22916:SF3">
    <property type="entry name" value="UDP-GLCNAC:BETAGAL BETA-1,3-N-ACETYLGLUCOSAMINYLTRANSFERASE-LIKE PROTEIN 1"/>
    <property type="match status" value="1"/>
</dbReference>
<dbReference type="Gene3D" id="3.90.550.10">
    <property type="entry name" value="Spore Coat Polysaccharide Biosynthesis Protein SpsA, Chain A"/>
    <property type="match status" value="1"/>
</dbReference>
<evidence type="ECO:0000313" key="3">
    <source>
        <dbReference type="Proteomes" id="UP000198672"/>
    </source>
</evidence>
<accession>A0A1H3J4P7</accession>
<proteinExistence type="predicted"/>
<reference evidence="3" key="1">
    <citation type="submission" date="2016-10" db="EMBL/GenBank/DDBJ databases">
        <authorList>
            <person name="Varghese N."/>
            <person name="Submissions S."/>
        </authorList>
    </citation>
    <scope>NUCLEOTIDE SEQUENCE [LARGE SCALE GENOMIC DNA]</scope>
    <source>
        <strain evidence="3">DSM 173</strain>
    </source>
</reference>
<dbReference type="SUPFAM" id="SSF53448">
    <property type="entry name" value="Nucleotide-diphospho-sugar transferases"/>
    <property type="match status" value="1"/>
</dbReference>
<dbReference type="CDD" id="cd00761">
    <property type="entry name" value="Glyco_tranf_GTA_type"/>
    <property type="match status" value="1"/>
</dbReference>
<dbReference type="Proteomes" id="UP000198672">
    <property type="component" value="Unassembled WGS sequence"/>
</dbReference>
<dbReference type="GO" id="GO:0016758">
    <property type="term" value="F:hexosyltransferase activity"/>
    <property type="evidence" value="ECO:0007669"/>
    <property type="project" value="UniProtKB-ARBA"/>
</dbReference>
<gene>
    <name evidence="2" type="ORF">SAMN05421644_15214</name>
</gene>
<dbReference type="STRING" id="61595.SAMN05421644_15214"/>
<name>A0A1H3J4P7_ALLWA</name>
<feature type="domain" description="Glycosyltransferase 2-like" evidence="1">
    <location>
        <begin position="5"/>
        <end position="167"/>
    </location>
</feature>
<evidence type="ECO:0000259" key="1">
    <source>
        <dbReference type="Pfam" id="PF00535"/>
    </source>
</evidence>
<sequence>MALVSVIVIAYNNENISSALLSASQQIYSNVEIIVVDDGSSDQTYSLIKEFSLSDKRVKYVQNKTNLGRSASRNVGLSLSAGEYFVFLDADDFLPAPSVKEQLDIAIAYQADIVFGKTTAIDIEKNLEVSHYTDHIINKTLNNIDVKQKPNLINNNQIVGRLYRKDYVTKNDILFPDNRRNAEDLYFNYFSLMQGAVVSTAPNVNSYIYKVGNYLNTGSKNKICDARDNLLEILNHAINYGNQQILDVVLKKCLDFVSILDRPAKAYGSDERDFINFLASLRPLVSNISEADIDSLPVHRRDIARFIKNGYYYGAYDRWVNSKMYWSKWKQKTAKS</sequence>
<protein>
    <submittedName>
        <fullName evidence="2">Glycosyl transferase family 2</fullName>
    </submittedName>
</protein>
<dbReference type="InterPro" id="IPR029044">
    <property type="entry name" value="Nucleotide-diphossugar_trans"/>
</dbReference>
<organism evidence="2 3">
    <name type="scientific">Allochromatium warmingii</name>
    <name type="common">Chromatium warmingii</name>
    <dbReference type="NCBI Taxonomy" id="61595"/>
    <lineage>
        <taxon>Bacteria</taxon>
        <taxon>Pseudomonadati</taxon>
        <taxon>Pseudomonadota</taxon>
        <taxon>Gammaproteobacteria</taxon>
        <taxon>Chromatiales</taxon>
        <taxon>Chromatiaceae</taxon>
        <taxon>Allochromatium</taxon>
    </lineage>
</organism>
<dbReference type="InterPro" id="IPR001173">
    <property type="entry name" value="Glyco_trans_2-like"/>
</dbReference>